<evidence type="ECO:0000313" key="1">
    <source>
        <dbReference type="EMBL" id="SHM01035.1"/>
    </source>
</evidence>
<gene>
    <name evidence="1" type="ORF">SAMN05444407_108161</name>
</gene>
<proteinExistence type="predicted"/>
<dbReference type="Proteomes" id="UP000184069">
    <property type="component" value="Unassembled WGS sequence"/>
</dbReference>
<reference evidence="1 2" key="1">
    <citation type="submission" date="2016-11" db="EMBL/GenBank/DDBJ databases">
        <authorList>
            <person name="Jaros S."/>
            <person name="Januszkiewicz K."/>
            <person name="Wedrychowicz H."/>
        </authorList>
    </citation>
    <scope>NUCLEOTIDE SEQUENCE [LARGE SCALE GENOMIC DNA]</scope>
    <source>
        <strain evidence="1 2">DSM 27621</strain>
    </source>
</reference>
<accession>A0A1M7FAQ2</accession>
<dbReference type="AlphaFoldDB" id="A0A1M7FAQ2"/>
<protein>
    <submittedName>
        <fullName evidence="1">YD repeat-containing protein</fullName>
    </submittedName>
</protein>
<name>A0A1M7FAQ2_9FLAO</name>
<evidence type="ECO:0000313" key="2">
    <source>
        <dbReference type="Proteomes" id="UP000184069"/>
    </source>
</evidence>
<dbReference type="EMBL" id="FRBM01000008">
    <property type="protein sequence ID" value="SHM01035.1"/>
    <property type="molecule type" value="Genomic_DNA"/>
</dbReference>
<sequence>MMPKIDNKFEKFDQDHYNKIYKKDIYLAYDKLSDGTYIEMDQSKNMKSYVETPLNSYYRITKIYYTNGNIKSKGLSSNTGYFQKDIWYEFDEQGNLIKETDYDKPFKFTFEDILKFCEKENIEIKKGPISQSGWHNIISRKIETDKPIWKIERLKRSDLVEIITLDGITGKVIKRETEEYLNN</sequence>
<organism evidence="1 2">
    <name type="scientific">Chryseobacterium contaminans</name>
    <dbReference type="NCBI Taxonomy" id="1423959"/>
    <lineage>
        <taxon>Bacteria</taxon>
        <taxon>Pseudomonadati</taxon>
        <taxon>Bacteroidota</taxon>
        <taxon>Flavobacteriia</taxon>
        <taxon>Flavobacteriales</taxon>
        <taxon>Weeksellaceae</taxon>
        <taxon>Chryseobacterium group</taxon>
        <taxon>Chryseobacterium</taxon>
    </lineage>
</organism>